<organism evidence="1 2">
    <name type="scientific">Roseateles agri</name>
    <dbReference type="NCBI Taxonomy" id="3098619"/>
    <lineage>
        <taxon>Bacteria</taxon>
        <taxon>Pseudomonadati</taxon>
        <taxon>Pseudomonadota</taxon>
        <taxon>Betaproteobacteria</taxon>
        <taxon>Burkholderiales</taxon>
        <taxon>Sphaerotilaceae</taxon>
        <taxon>Roseateles</taxon>
    </lineage>
</organism>
<accession>A0ABU5DHH9</accession>
<dbReference type="RefSeq" id="WP_320423647.1">
    <property type="nucleotide sequence ID" value="NZ_JAXCLA010000004.1"/>
</dbReference>
<sequence length="205" mass="22195">MASVPPASAAARLGSWFGWADAIAISQVLTTPPGRAASEAARIEALRWASAELEQVQAQLASGFELKEPASESEPAPDGAPLAELLAPYLQHFAQQQRAITGRISAFRARLRASLANASEPLARLAQWDEYIERALGSPDRRTLAGLSALLEIRAHKHHATAPLRWRPRLRSDLQRLLRAELDRSLQPVLGLIEALNTSSTSSTA</sequence>
<gene>
    <name evidence="1" type="ORF">SNE35_14630</name>
</gene>
<name>A0ABU5DHH9_9BURK</name>
<evidence type="ECO:0000313" key="2">
    <source>
        <dbReference type="Proteomes" id="UP001285263"/>
    </source>
</evidence>
<keyword evidence="2" id="KW-1185">Reference proteome</keyword>
<reference evidence="1 2" key="1">
    <citation type="submission" date="2023-11" db="EMBL/GenBank/DDBJ databases">
        <title>Paucibacter sp. nov., isolated from fresh soil in Korea.</title>
        <authorList>
            <person name="Le N.T.T."/>
        </authorList>
    </citation>
    <scope>NUCLEOTIDE SEQUENCE [LARGE SCALE GENOMIC DNA]</scope>
    <source>
        <strain evidence="1 2">R3-3</strain>
    </source>
</reference>
<comment type="caution">
    <text evidence="1">The sequence shown here is derived from an EMBL/GenBank/DDBJ whole genome shotgun (WGS) entry which is preliminary data.</text>
</comment>
<dbReference type="InterPro" id="IPR021783">
    <property type="entry name" value="DUF3348"/>
</dbReference>
<dbReference type="EMBL" id="JAXCLA010000004">
    <property type="protein sequence ID" value="MDY0745753.1"/>
    <property type="molecule type" value="Genomic_DNA"/>
</dbReference>
<proteinExistence type="predicted"/>
<protein>
    <submittedName>
        <fullName evidence="1">DUF3348 family protein</fullName>
    </submittedName>
</protein>
<dbReference type="Pfam" id="PF11828">
    <property type="entry name" value="DUF3348"/>
    <property type="match status" value="1"/>
</dbReference>
<evidence type="ECO:0000313" key="1">
    <source>
        <dbReference type="EMBL" id="MDY0745753.1"/>
    </source>
</evidence>
<dbReference type="Proteomes" id="UP001285263">
    <property type="component" value="Unassembled WGS sequence"/>
</dbReference>